<evidence type="ECO:0000256" key="1">
    <source>
        <dbReference type="ARBA" id="ARBA00004651"/>
    </source>
</evidence>
<comment type="subcellular location">
    <subcellularLocation>
        <location evidence="1">Cell membrane</location>
        <topology evidence="1">Multi-pass membrane protein</topology>
    </subcellularLocation>
</comment>
<feature type="transmembrane region" description="Helical" evidence="6">
    <location>
        <begin position="60"/>
        <end position="78"/>
    </location>
</feature>
<dbReference type="InterPro" id="IPR004477">
    <property type="entry name" value="ComEC_N"/>
</dbReference>
<feature type="domain" description="ComEC/Rec2-related protein" evidence="7">
    <location>
        <begin position="242"/>
        <end position="502"/>
    </location>
</feature>
<keyword evidence="3 6" id="KW-0812">Transmembrane</keyword>
<evidence type="ECO:0000256" key="6">
    <source>
        <dbReference type="SAM" id="Phobius"/>
    </source>
</evidence>
<proteinExistence type="predicted"/>
<dbReference type="Proteomes" id="UP000636505">
    <property type="component" value="Unassembled WGS sequence"/>
</dbReference>
<reference evidence="9" key="1">
    <citation type="submission" date="2020-10" db="EMBL/GenBank/DDBJ databases">
        <authorList>
            <person name="Castelo-Branco R."/>
            <person name="Eusebio N."/>
            <person name="Adriana R."/>
            <person name="Vieira A."/>
            <person name="Brugerolle De Fraissinette N."/>
            <person name="Rezende De Castro R."/>
            <person name="Schneider M.P."/>
            <person name="Vasconcelos V."/>
            <person name="Leao P.N."/>
        </authorList>
    </citation>
    <scope>NUCLEOTIDE SEQUENCE</scope>
    <source>
        <strain evidence="9">LEGE 07310</strain>
    </source>
</reference>
<accession>A0A8J7AJR8</accession>
<feature type="domain" description="DUF4131" evidence="8">
    <location>
        <begin position="33"/>
        <end position="203"/>
    </location>
</feature>
<gene>
    <name evidence="9" type="ORF">IQ241_23665</name>
</gene>
<keyword evidence="10" id="KW-1185">Reference proteome</keyword>
<evidence type="ECO:0000259" key="7">
    <source>
        <dbReference type="Pfam" id="PF03772"/>
    </source>
</evidence>
<sequence length="515" mass="55300">MGSWAVLIVSWAYLLGLLSTGIAGGEAWLPLIGSGWLLGGIVFGLVVPRLWRQGPTARQWVLAGMAGAIATLYCTWRQPRPSVDDISRFAPAAGQSAEVHVVGQVEQMPQTTRSQKGKFLVSAYSLRQAADAAMPSKPSQVVSGKLYVTAPLKPSQQLYPGQFVELKGQLYLPQPAEASDDFDFGAYLAKQGCFAGLSVRWITDRSTQPPPPWALWRLRQRLVAAQSRWLGESEGALVSAMTLGRRAVDLPYDLRDAFIAAGLAHTLAASGFHVSLVLGLVLGAVRSRPPKVQALIGLSALLVYVGLTGLQPSVMRAAVMGAGALAGLALERQVKPLGCLLLAVSLLLVWNPHWIWDVGFQLSVMATLGLIVTVPALAKRLDGLPSAIATVISVPLAACLWTLPLQLYYFGVLPSYSILLNIVVTPLIVLIATGGFISAMAAIVWPLLGSAIASTLYYPVRLLIALIDFFNQLPGHTFTVEHFSVLAVFLTYGLYGLIYLGLRLREQADSAAWGR</sequence>
<feature type="transmembrane region" description="Helical" evidence="6">
    <location>
        <begin position="416"/>
        <end position="437"/>
    </location>
</feature>
<comment type="caution">
    <text evidence="9">The sequence shown here is derived from an EMBL/GenBank/DDBJ whole genome shotgun (WGS) entry which is preliminary data.</text>
</comment>
<dbReference type="Pfam" id="PF13567">
    <property type="entry name" value="DUF4131"/>
    <property type="match status" value="1"/>
</dbReference>
<dbReference type="InterPro" id="IPR052159">
    <property type="entry name" value="Competence_DNA_uptake"/>
</dbReference>
<feature type="transmembrane region" description="Helical" evidence="6">
    <location>
        <begin position="387"/>
        <end position="410"/>
    </location>
</feature>
<dbReference type="EMBL" id="JADEXG010000095">
    <property type="protein sequence ID" value="MBE9080249.1"/>
    <property type="molecule type" value="Genomic_DNA"/>
</dbReference>
<feature type="transmembrane region" description="Helical" evidence="6">
    <location>
        <begin position="258"/>
        <end position="285"/>
    </location>
</feature>
<feature type="transmembrane region" description="Helical" evidence="6">
    <location>
        <begin position="292"/>
        <end position="307"/>
    </location>
</feature>
<evidence type="ECO:0000256" key="4">
    <source>
        <dbReference type="ARBA" id="ARBA00022989"/>
    </source>
</evidence>
<dbReference type="InterPro" id="IPR025405">
    <property type="entry name" value="DUF4131"/>
</dbReference>
<dbReference type="AlphaFoldDB" id="A0A8J7AJR8"/>
<keyword evidence="5 6" id="KW-0472">Membrane</keyword>
<dbReference type="RefSeq" id="WP_193912008.1">
    <property type="nucleotide sequence ID" value="NZ_JADEXG010000095.1"/>
</dbReference>
<organism evidence="9 10">
    <name type="scientific">Vasconcelosia minhoensis LEGE 07310</name>
    <dbReference type="NCBI Taxonomy" id="915328"/>
    <lineage>
        <taxon>Bacteria</taxon>
        <taxon>Bacillati</taxon>
        <taxon>Cyanobacteriota</taxon>
        <taxon>Cyanophyceae</taxon>
        <taxon>Nodosilineales</taxon>
        <taxon>Cymatolegaceae</taxon>
        <taxon>Vasconcelosia</taxon>
        <taxon>Vasconcelosia minhoensis</taxon>
    </lineage>
</organism>
<name>A0A8J7AJR8_9CYAN</name>
<evidence type="ECO:0000256" key="3">
    <source>
        <dbReference type="ARBA" id="ARBA00022692"/>
    </source>
</evidence>
<evidence type="ECO:0000313" key="10">
    <source>
        <dbReference type="Proteomes" id="UP000636505"/>
    </source>
</evidence>
<evidence type="ECO:0000313" key="9">
    <source>
        <dbReference type="EMBL" id="MBE9080249.1"/>
    </source>
</evidence>
<keyword evidence="4 6" id="KW-1133">Transmembrane helix</keyword>
<feature type="transmembrane region" description="Helical" evidence="6">
    <location>
        <begin position="360"/>
        <end position="378"/>
    </location>
</feature>
<feature type="transmembrane region" description="Helical" evidence="6">
    <location>
        <begin position="482"/>
        <end position="502"/>
    </location>
</feature>
<feature type="transmembrane region" description="Helical" evidence="6">
    <location>
        <begin position="444"/>
        <end position="470"/>
    </location>
</feature>
<dbReference type="PANTHER" id="PTHR30619:SF1">
    <property type="entry name" value="RECOMBINATION PROTEIN 2"/>
    <property type="match status" value="1"/>
</dbReference>
<dbReference type="GO" id="GO:0005886">
    <property type="term" value="C:plasma membrane"/>
    <property type="evidence" value="ECO:0007669"/>
    <property type="project" value="UniProtKB-SubCell"/>
</dbReference>
<dbReference type="NCBIfam" id="TIGR00360">
    <property type="entry name" value="ComEC_N-term"/>
    <property type="match status" value="1"/>
</dbReference>
<evidence type="ECO:0000259" key="8">
    <source>
        <dbReference type="Pfam" id="PF13567"/>
    </source>
</evidence>
<keyword evidence="2" id="KW-1003">Cell membrane</keyword>
<dbReference type="PANTHER" id="PTHR30619">
    <property type="entry name" value="DNA INTERNALIZATION/COMPETENCE PROTEIN COMEC/REC2"/>
    <property type="match status" value="1"/>
</dbReference>
<feature type="transmembrane region" description="Helical" evidence="6">
    <location>
        <begin position="33"/>
        <end position="51"/>
    </location>
</feature>
<evidence type="ECO:0000256" key="2">
    <source>
        <dbReference type="ARBA" id="ARBA00022475"/>
    </source>
</evidence>
<evidence type="ECO:0000256" key="5">
    <source>
        <dbReference type="ARBA" id="ARBA00023136"/>
    </source>
</evidence>
<protein>
    <submittedName>
        <fullName evidence="9">ComEC family competence protein</fullName>
    </submittedName>
</protein>
<dbReference type="Pfam" id="PF03772">
    <property type="entry name" value="Competence"/>
    <property type="match status" value="1"/>
</dbReference>